<evidence type="ECO:0000313" key="3">
    <source>
        <dbReference type="Proteomes" id="UP000236754"/>
    </source>
</evidence>
<reference evidence="2 3" key="1">
    <citation type="submission" date="2016-10" db="EMBL/GenBank/DDBJ databases">
        <authorList>
            <person name="de Groot N.N."/>
        </authorList>
    </citation>
    <scope>NUCLEOTIDE SEQUENCE [LARGE SCALE GENOMIC DNA]</scope>
    <source>
        <strain evidence="2 3">CGMCC 4.2023</strain>
    </source>
</reference>
<feature type="region of interest" description="Disordered" evidence="1">
    <location>
        <begin position="622"/>
        <end position="666"/>
    </location>
</feature>
<feature type="compositionally biased region" description="Polar residues" evidence="1">
    <location>
        <begin position="634"/>
        <end position="644"/>
    </location>
</feature>
<proteinExistence type="predicted"/>
<organism evidence="2 3">
    <name type="scientific">Actinacidiphila yanglinensis</name>
    <dbReference type="NCBI Taxonomy" id="310779"/>
    <lineage>
        <taxon>Bacteria</taxon>
        <taxon>Bacillati</taxon>
        <taxon>Actinomycetota</taxon>
        <taxon>Actinomycetes</taxon>
        <taxon>Kitasatosporales</taxon>
        <taxon>Streptomycetaceae</taxon>
        <taxon>Actinacidiphila</taxon>
    </lineage>
</organism>
<keyword evidence="3" id="KW-1185">Reference proteome</keyword>
<evidence type="ECO:0000256" key="1">
    <source>
        <dbReference type="SAM" id="MobiDB-lite"/>
    </source>
</evidence>
<feature type="region of interest" description="Disordered" evidence="1">
    <location>
        <begin position="583"/>
        <end position="603"/>
    </location>
</feature>
<dbReference type="Proteomes" id="UP000236754">
    <property type="component" value="Unassembled WGS sequence"/>
</dbReference>
<gene>
    <name evidence="2" type="ORF">SAMN05216223_10547</name>
</gene>
<accession>A0A1H5ZZ80</accession>
<dbReference type="AlphaFoldDB" id="A0A1H5ZZ80"/>
<sequence length="666" mass="71519">MTEFSGIDPLALKGMISSFSTDKESLHGAYNSYFYRFGQHGLDTAALTSLNTIATWMDDQVPGLKRRYTLAVGLEHGGDLKTVVQVPEPVISSAAAQKQAQDLAKQLASVKELDGKGGDQYHQIALELAKHQDDPDYCSAFYAALKPPNLAVSMPSLLAATGSKTAPKDLEAFSKALGEATRAPYPAAGFDKVKALYTTAVPKGDYGAGWDRMAMMQYGDFDSTFAAAATRAAVLDQLAKDPNQDFRGTMTNAQQLGLPQDTVAMALGVLGNNGPAAFTAIAQMGDPKNPDLQGHLDALFKYAKWDSDVQTNLGKAVDAGAGVTGHTDAQGNWHADPEKHDDYQSTFAYCAMLAAGNNADEVDKYFDGWAKQDMGRLAASYPAEMTAGGNDLNQNVTESMLGVPADYTNIPGVNPAFTLSSADTYKFLKTFAGDDSYTAPYDEVMGNFQHDILVKCAQEDAKAVQAGKADPQHYDIASLAFGNTGRLQYDAEMKVRGDMDASDEANREGLKRLIILGSEVAGEPEMGYGATLAWRVFSFSAKEYGGAAYVDHGEERTEGVNDKNYEMLMQTRYNMTSTLLEGGWQQSTPLPDDLKGPDGKLKPFEELAKDNDLDSFNDWVNEQRTVPGHDGDPSSPTGSLQQKQAIAGGLMDTSQADGVAHEVDGG</sequence>
<dbReference type="RefSeq" id="WP_103885890.1">
    <property type="nucleotide sequence ID" value="NZ_FNVU01000005.1"/>
</dbReference>
<dbReference type="EMBL" id="FNVU01000005">
    <property type="protein sequence ID" value="SEG41422.1"/>
    <property type="molecule type" value="Genomic_DNA"/>
</dbReference>
<name>A0A1H5ZZ80_9ACTN</name>
<feature type="compositionally biased region" description="Basic and acidic residues" evidence="1">
    <location>
        <begin position="592"/>
        <end position="603"/>
    </location>
</feature>
<evidence type="ECO:0000313" key="2">
    <source>
        <dbReference type="EMBL" id="SEG41422.1"/>
    </source>
</evidence>
<dbReference type="OrthoDB" id="3492053at2"/>
<protein>
    <submittedName>
        <fullName evidence="2">Uncharacterized protein</fullName>
    </submittedName>
</protein>